<dbReference type="PANTHER" id="PTHR43795">
    <property type="entry name" value="BIFUNCTIONAL ASPARTATE AMINOTRANSFERASE AND GLUTAMATE/ASPARTATE-PREPHENATE AMINOTRANSFERASE-RELATED"/>
    <property type="match status" value="1"/>
</dbReference>
<keyword evidence="4" id="KW-1185">Reference proteome</keyword>
<dbReference type="InterPro" id="IPR015424">
    <property type="entry name" value="PyrdxlP-dep_Trfase"/>
</dbReference>
<dbReference type="InterPro" id="IPR004839">
    <property type="entry name" value="Aminotransferase_I/II_large"/>
</dbReference>
<evidence type="ECO:0000313" key="3">
    <source>
        <dbReference type="EMBL" id="TFA97874.1"/>
    </source>
</evidence>
<name>A0ABY2GPQ1_9HYPO</name>
<organism evidence="3 4">
    <name type="scientific">Trichoderma ghanense</name>
    <dbReference type="NCBI Taxonomy" id="65468"/>
    <lineage>
        <taxon>Eukaryota</taxon>
        <taxon>Fungi</taxon>
        <taxon>Dikarya</taxon>
        <taxon>Ascomycota</taxon>
        <taxon>Pezizomycotina</taxon>
        <taxon>Sordariomycetes</taxon>
        <taxon>Hypocreomycetidae</taxon>
        <taxon>Hypocreales</taxon>
        <taxon>Hypocreaceae</taxon>
        <taxon>Trichoderma</taxon>
    </lineage>
</organism>
<dbReference type="Pfam" id="PF00155">
    <property type="entry name" value="Aminotran_1_2"/>
    <property type="match status" value="1"/>
</dbReference>
<dbReference type="Gene3D" id="3.90.1150.10">
    <property type="entry name" value="Aspartate Aminotransferase, domain 1"/>
    <property type="match status" value="1"/>
</dbReference>
<comment type="caution">
    <text evidence="3">The sequence shown here is derived from an EMBL/GenBank/DDBJ whole genome shotgun (WGS) entry which is preliminary data.</text>
</comment>
<evidence type="ECO:0000259" key="2">
    <source>
        <dbReference type="Pfam" id="PF00155"/>
    </source>
</evidence>
<protein>
    <submittedName>
        <fullName evidence="3">1-aminocyclopropane-1-carboxylate synthase-like protein</fullName>
    </submittedName>
</protein>
<dbReference type="SUPFAM" id="SSF53383">
    <property type="entry name" value="PLP-dependent transferases"/>
    <property type="match status" value="1"/>
</dbReference>
<dbReference type="Proteomes" id="UP001642720">
    <property type="component" value="Unassembled WGS sequence"/>
</dbReference>
<dbReference type="InterPro" id="IPR015421">
    <property type="entry name" value="PyrdxlP-dep_Trfase_major"/>
</dbReference>
<sequence length="451" mass="49645">MQRQVTAVAKMLSRRALANIQPNDIKSVMAKGSSNAYDVHTNPSGIISLGVAENRLMHDEIAAHINSHLSITKRCLTYGDGSVGSDQLRQSIASFMNRTAFQPRKPVGMKHVTVLSGVSSIIDCLAFSLCEAGEGVLLGRPTYVGFISDLVSRAGVKPVLVDFERRSKAVHPMSLEAVECYEDALIQSVQNGTPVRALLLCHPHNPFGLCYDSRVLEAYLDLCSKHRIHFISDEVYANSIFASTDFPSPPAFTSVLALAINKHIDPSMVHCLYGMSKDFSSNGVRLGALISQDNPDLHAAIRAISWRQCRKFAWPSSLADAAWCGILTDEAFLQTYLRTLTQRLSAAYEHCIALLKRHSVPYVPAHAGPFIWIDLSKYLSSPSVEAERELAWKMIGKKVWLATGEAYRSERPGCFRITFAVDKAELELGIQRSVRAAVVGSLLLTSLAVEW</sequence>
<dbReference type="GeneID" id="300581901"/>
<dbReference type="InterPro" id="IPR050478">
    <property type="entry name" value="Ethylene_sulfur-biosynth"/>
</dbReference>
<dbReference type="EMBL" id="PPTA01000026">
    <property type="protein sequence ID" value="TFA97874.1"/>
    <property type="molecule type" value="Genomic_DNA"/>
</dbReference>
<gene>
    <name evidence="3" type="ORF">CCMA1212_010404</name>
</gene>
<dbReference type="RefSeq" id="XP_073554076.1">
    <property type="nucleotide sequence ID" value="XM_073707451.1"/>
</dbReference>
<reference evidence="3 4" key="1">
    <citation type="submission" date="2018-01" db="EMBL/GenBank/DDBJ databases">
        <title>Genome characterization of the sugarcane-associated fungus Trichoderma ghanense CCMA-1212 and their application in lignocelulose bioconversion.</title>
        <authorList>
            <person name="Steindorff A.S."/>
            <person name="Mendes T.D."/>
            <person name="Vilela E.S.D."/>
            <person name="Rodrigues D.S."/>
            <person name="Formighieri E.F."/>
            <person name="Melo I.S."/>
            <person name="Favaro L.C.L."/>
        </authorList>
    </citation>
    <scope>NUCLEOTIDE SEQUENCE [LARGE SCALE GENOMIC DNA]</scope>
    <source>
        <strain evidence="3 4">CCMA-1212</strain>
    </source>
</reference>
<evidence type="ECO:0000313" key="4">
    <source>
        <dbReference type="Proteomes" id="UP001642720"/>
    </source>
</evidence>
<proteinExistence type="predicted"/>
<dbReference type="PANTHER" id="PTHR43795:SF39">
    <property type="entry name" value="AMINOTRANSFERASE CLASS I_CLASSII DOMAIN-CONTAINING PROTEIN"/>
    <property type="match status" value="1"/>
</dbReference>
<dbReference type="Gene3D" id="3.40.640.10">
    <property type="entry name" value="Type I PLP-dependent aspartate aminotransferase-like (Major domain)"/>
    <property type="match status" value="1"/>
</dbReference>
<accession>A0ABY2GPQ1</accession>
<dbReference type="CDD" id="cd00609">
    <property type="entry name" value="AAT_like"/>
    <property type="match status" value="1"/>
</dbReference>
<keyword evidence="1" id="KW-0663">Pyridoxal phosphate</keyword>
<dbReference type="InterPro" id="IPR015422">
    <property type="entry name" value="PyrdxlP-dep_Trfase_small"/>
</dbReference>
<dbReference type="PRINTS" id="PR00753">
    <property type="entry name" value="ACCSYNTHASE"/>
</dbReference>
<feature type="domain" description="Aminotransferase class I/classII large" evidence="2">
    <location>
        <begin position="46"/>
        <end position="431"/>
    </location>
</feature>
<evidence type="ECO:0000256" key="1">
    <source>
        <dbReference type="ARBA" id="ARBA00022898"/>
    </source>
</evidence>